<reference evidence="2" key="1">
    <citation type="submission" date="2020-07" db="EMBL/GenBank/DDBJ databases">
        <title>complete genome sequences of Salmonella enterica subsp. enterica serovar 4,[5],12:i:- str. L-4614.</title>
        <authorList>
            <person name="Sekizuka T."/>
            <person name="Arai N."/>
            <person name="Akiba M."/>
            <person name="Kuroda M."/>
        </authorList>
    </citation>
    <scope>NUCLEOTIDE SEQUENCE</scope>
    <source>
        <strain evidence="2">L-4614</strain>
    </source>
</reference>
<evidence type="ECO:0000313" key="2">
    <source>
        <dbReference type="EMBL" id="BCI35610.1"/>
    </source>
</evidence>
<evidence type="ECO:0008006" key="3">
    <source>
        <dbReference type="Google" id="ProtNLM"/>
    </source>
</evidence>
<accession>A0A8D5IXQ1</accession>
<dbReference type="AlphaFoldDB" id="A0A8D5IXQ1"/>
<sequence length="228" mass="27295">MLMTRRLLRWPLLYLLTLQRLSQIFLLRLPMRLPPFPTLPPQWLTHLHHRHWKPPAFLTSSRRFRMLRRALLMSAPPSRWRLRQQLNRRRQYGRHLHSLQMFSLRLPMRLPPFWLCQPTPRWLMPPRLLWSPYLRCSPQMLRMRLPVWLMLLPLRLHSLLPWRFPMPDLLMSAPVQMPALRRWHSAMPPMPGGQLLPPSPQNAAAPPGGRRLRHGPQKIIQGARFESS</sequence>
<protein>
    <recommendedName>
        <fullName evidence="3">Virulence protein MsgA</fullName>
    </recommendedName>
</protein>
<name>A0A8D5IXQ1_SALET</name>
<evidence type="ECO:0000256" key="1">
    <source>
        <dbReference type="SAM" id="MobiDB-lite"/>
    </source>
</evidence>
<proteinExistence type="predicted"/>
<gene>
    <name evidence="2" type="ORF">SEL4614_12150</name>
</gene>
<dbReference type="EMBL" id="AP023315">
    <property type="protein sequence ID" value="BCI35610.1"/>
    <property type="molecule type" value="Genomic_DNA"/>
</dbReference>
<feature type="region of interest" description="Disordered" evidence="1">
    <location>
        <begin position="191"/>
        <end position="228"/>
    </location>
</feature>
<organism evidence="2">
    <name type="scientific">Salmonella enterica subsp. enterica serovar 4,[5],12:i:-</name>
    <dbReference type="NCBI Taxonomy" id="440524"/>
    <lineage>
        <taxon>Bacteria</taxon>
        <taxon>Pseudomonadati</taxon>
        <taxon>Pseudomonadota</taxon>
        <taxon>Gammaproteobacteria</taxon>
        <taxon>Enterobacterales</taxon>
        <taxon>Enterobacteriaceae</taxon>
        <taxon>Salmonella</taxon>
    </lineage>
</organism>